<dbReference type="InterPro" id="IPR001254">
    <property type="entry name" value="Trypsin_dom"/>
</dbReference>
<dbReference type="Gene3D" id="2.40.10.10">
    <property type="entry name" value="Trypsin-like serine proteases"/>
    <property type="match status" value="1"/>
</dbReference>
<dbReference type="PROSITE" id="PS00135">
    <property type="entry name" value="TRYPSIN_SER"/>
    <property type="match status" value="1"/>
</dbReference>
<evidence type="ECO:0000313" key="4">
    <source>
        <dbReference type="EMBL" id="MBN3314035.1"/>
    </source>
</evidence>
<dbReference type="PANTHER" id="PTHR24253:SF127">
    <property type="entry name" value="SERINE PROTEASE 27-LIKE"/>
    <property type="match status" value="1"/>
</dbReference>
<dbReference type="Pfam" id="PF00089">
    <property type="entry name" value="Trypsin"/>
    <property type="match status" value="1"/>
</dbReference>
<evidence type="ECO:0000313" key="5">
    <source>
        <dbReference type="Proteomes" id="UP000736164"/>
    </source>
</evidence>
<evidence type="ECO:0000259" key="3">
    <source>
        <dbReference type="PROSITE" id="PS50240"/>
    </source>
</evidence>
<organism evidence="4 5">
    <name type="scientific">Atractosteus spatula</name>
    <name type="common">Alligator gar</name>
    <name type="synonym">Lepisosteus spatula</name>
    <dbReference type="NCBI Taxonomy" id="7917"/>
    <lineage>
        <taxon>Eukaryota</taxon>
        <taxon>Metazoa</taxon>
        <taxon>Chordata</taxon>
        <taxon>Craniata</taxon>
        <taxon>Vertebrata</taxon>
        <taxon>Euteleostomi</taxon>
        <taxon>Actinopterygii</taxon>
        <taxon>Neopterygii</taxon>
        <taxon>Holostei</taxon>
        <taxon>Semionotiformes</taxon>
        <taxon>Lepisosteidae</taxon>
        <taxon>Atractosteus</taxon>
    </lineage>
</organism>
<dbReference type="SMART" id="SM00020">
    <property type="entry name" value="Tryp_SPc"/>
    <property type="match status" value="1"/>
</dbReference>
<feature type="non-terminal residue" evidence="4">
    <location>
        <position position="1"/>
    </location>
</feature>
<dbReference type="Proteomes" id="UP000736164">
    <property type="component" value="Unassembled WGS sequence"/>
</dbReference>
<comment type="similarity">
    <text evidence="2">Belongs to the peptidase S1 family. CLIP subfamily.</text>
</comment>
<dbReference type="SUPFAM" id="SSF50494">
    <property type="entry name" value="Trypsin-like serine proteases"/>
    <property type="match status" value="1"/>
</dbReference>
<comment type="caution">
    <text evidence="4">The sequence shown here is derived from an EMBL/GenBank/DDBJ whole genome shotgun (WGS) entry which is preliminary data.</text>
</comment>
<feature type="non-terminal residue" evidence="4">
    <location>
        <position position="106"/>
    </location>
</feature>
<dbReference type="FunFam" id="2.40.10.10:FF:000002">
    <property type="entry name" value="Transmembrane protease serine"/>
    <property type="match status" value="1"/>
</dbReference>
<dbReference type="GO" id="GO:0006508">
    <property type="term" value="P:proteolysis"/>
    <property type="evidence" value="ECO:0007669"/>
    <property type="project" value="InterPro"/>
</dbReference>
<dbReference type="GO" id="GO:0004252">
    <property type="term" value="F:serine-type endopeptidase activity"/>
    <property type="evidence" value="ECO:0007669"/>
    <property type="project" value="InterPro"/>
</dbReference>
<dbReference type="PROSITE" id="PS50240">
    <property type="entry name" value="TRYPSIN_DOM"/>
    <property type="match status" value="1"/>
</dbReference>
<dbReference type="CDD" id="cd00190">
    <property type="entry name" value="Tryp_SPc"/>
    <property type="match status" value="1"/>
</dbReference>
<keyword evidence="1" id="KW-1015">Disulfide bond</keyword>
<dbReference type="AlphaFoldDB" id="A0A8J7NL46"/>
<name>A0A8J7NL46_ATRSP</name>
<dbReference type="InterPro" id="IPR043504">
    <property type="entry name" value="Peptidase_S1_PA_chymotrypsin"/>
</dbReference>
<dbReference type="InterPro" id="IPR009003">
    <property type="entry name" value="Peptidase_S1_PA"/>
</dbReference>
<evidence type="ECO:0000256" key="2">
    <source>
        <dbReference type="ARBA" id="ARBA00024195"/>
    </source>
</evidence>
<evidence type="ECO:0000256" key="1">
    <source>
        <dbReference type="ARBA" id="ARBA00023157"/>
    </source>
</evidence>
<dbReference type="EMBL" id="JAAWVO010014201">
    <property type="protein sequence ID" value="MBN3314035.1"/>
    <property type="molecule type" value="Genomic_DNA"/>
</dbReference>
<sequence>MTEKNVPLAPPRTLQEVQLPIIDNRCCQSMYKREIIRENMMCAGYEDGKKDTCLGDSGGPLVCKKGDSWIQTGIASIGGRCDRSNSAGIYTRVSSFTDWIKEHSGV</sequence>
<keyword evidence="5" id="KW-1185">Reference proteome</keyword>
<accession>A0A8J7NL46</accession>
<dbReference type="PANTHER" id="PTHR24253">
    <property type="entry name" value="TRANSMEMBRANE PROTEASE SERINE"/>
    <property type="match status" value="1"/>
</dbReference>
<reference evidence="4" key="1">
    <citation type="journal article" date="2021" name="Cell">
        <title>Tracing the genetic footprints of vertebrate landing in non-teleost ray-finned fishes.</title>
        <authorList>
            <person name="Bi X."/>
            <person name="Wang K."/>
            <person name="Yang L."/>
            <person name="Pan H."/>
            <person name="Jiang H."/>
            <person name="Wei Q."/>
            <person name="Fang M."/>
            <person name="Yu H."/>
            <person name="Zhu C."/>
            <person name="Cai Y."/>
            <person name="He Y."/>
            <person name="Gan X."/>
            <person name="Zeng H."/>
            <person name="Yu D."/>
            <person name="Zhu Y."/>
            <person name="Jiang H."/>
            <person name="Qiu Q."/>
            <person name="Yang H."/>
            <person name="Zhang Y.E."/>
            <person name="Wang W."/>
            <person name="Zhu M."/>
            <person name="He S."/>
            <person name="Zhang G."/>
        </authorList>
    </citation>
    <scope>NUCLEOTIDE SEQUENCE</scope>
    <source>
        <strain evidence="4">Allg_001</strain>
    </source>
</reference>
<protein>
    <submittedName>
        <fullName evidence="4">TRYB1 Tryptase</fullName>
    </submittedName>
</protein>
<proteinExistence type="inferred from homology"/>
<feature type="domain" description="Peptidase S1" evidence="3">
    <location>
        <begin position="1"/>
        <end position="105"/>
    </location>
</feature>
<dbReference type="InterPro" id="IPR033116">
    <property type="entry name" value="TRYPSIN_SER"/>
</dbReference>
<gene>
    <name evidence="4" type="primary">Tpsab1_1</name>
    <name evidence="4" type="ORF">GTO95_0012343</name>
</gene>